<sequence>MNQSVIFCKIRELQRGRVYAYEKHKYEEMGKTSLELHPRGALLSVGAHHWLVLKNFRHSFRFGEKNQFVDWKDQGNSAICFAYASASALEALWRLNLGVSTVVEVTELTNCHPNVQDDGGGGFTEDCLCHVIAYGVDTVPIEDGSLETDEHSRRSVDGYMKVSQFHLEYLILAVAQPVIASMMKVGEF</sequence>
<dbReference type="Proteomes" id="UP000828048">
    <property type="component" value="Chromosome 8"/>
</dbReference>
<dbReference type="EMBL" id="CM037158">
    <property type="protein sequence ID" value="KAH7852280.1"/>
    <property type="molecule type" value="Genomic_DNA"/>
</dbReference>
<protein>
    <submittedName>
        <fullName evidence="1">Uncharacterized protein</fullName>
    </submittedName>
</protein>
<evidence type="ECO:0000313" key="1">
    <source>
        <dbReference type="EMBL" id="KAH7852280.1"/>
    </source>
</evidence>
<keyword evidence="2" id="KW-1185">Reference proteome</keyword>
<name>A0ACB7YFE4_9ERIC</name>
<gene>
    <name evidence="1" type="ORF">Vadar_022709</name>
</gene>
<accession>A0ACB7YFE4</accession>
<comment type="caution">
    <text evidence="1">The sequence shown here is derived from an EMBL/GenBank/DDBJ whole genome shotgun (WGS) entry which is preliminary data.</text>
</comment>
<reference evidence="1 2" key="1">
    <citation type="journal article" date="2021" name="Hortic Res">
        <title>High-quality reference genome and annotation aids understanding of berry development for evergreen blueberry (Vaccinium darrowii).</title>
        <authorList>
            <person name="Yu J."/>
            <person name="Hulse-Kemp A.M."/>
            <person name="Babiker E."/>
            <person name="Staton M."/>
        </authorList>
    </citation>
    <scope>NUCLEOTIDE SEQUENCE [LARGE SCALE GENOMIC DNA]</scope>
    <source>
        <strain evidence="2">cv. NJ 8807/NJ 8810</strain>
        <tissue evidence="1">Young leaf</tissue>
    </source>
</reference>
<organism evidence="1 2">
    <name type="scientific">Vaccinium darrowii</name>
    <dbReference type="NCBI Taxonomy" id="229202"/>
    <lineage>
        <taxon>Eukaryota</taxon>
        <taxon>Viridiplantae</taxon>
        <taxon>Streptophyta</taxon>
        <taxon>Embryophyta</taxon>
        <taxon>Tracheophyta</taxon>
        <taxon>Spermatophyta</taxon>
        <taxon>Magnoliopsida</taxon>
        <taxon>eudicotyledons</taxon>
        <taxon>Gunneridae</taxon>
        <taxon>Pentapetalae</taxon>
        <taxon>asterids</taxon>
        <taxon>Ericales</taxon>
        <taxon>Ericaceae</taxon>
        <taxon>Vaccinioideae</taxon>
        <taxon>Vaccinieae</taxon>
        <taxon>Vaccinium</taxon>
    </lineage>
</organism>
<proteinExistence type="predicted"/>
<evidence type="ECO:0000313" key="2">
    <source>
        <dbReference type="Proteomes" id="UP000828048"/>
    </source>
</evidence>